<dbReference type="EMBL" id="QWEZ01000001">
    <property type="protein sequence ID" value="RRJ84734.1"/>
    <property type="molecule type" value="Genomic_DNA"/>
</dbReference>
<dbReference type="EC" id="2.7.7.13" evidence="3"/>
<dbReference type="Pfam" id="PF22640">
    <property type="entry name" value="ManC_GMP_beta-helix"/>
    <property type="match status" value="1"/>
</dbReference>
<evidence type="ECO:0000313" key="13">
    <source>
        <dbReference type="EMBL" id="RRJ84734.1"/>
    </source>
</evidence>
<dbReference type="InterPro" id="IPR029044">
    <property type="entry name" value="Nucleotide-diphossugar_trans"/>
</dbReference>
<evidence type="ECO:0000259" key="11">
    <source>
        <dbReference type="Pfam" id="PF01050"/>
    </source>
</evidence>
<comment type="similarity">
    <text evidence="2 9">Belongs to the mannose-6-phosphate isomerase type 2 family.</text>
</comment>
<evidence type="ECO:0000256" key="8">
    <source>
        <dbReference type="ARBA" id="ARBA00047343"/>
    </source>
</evidence>
<gene>
    <name evidence="13" type="ORF">D0544_06430</name>
</gene>
<dbReference type="InterPro" id="IPR051161">
    <property type="entry name" value="Mannose-6P_isomerase_type2"/>
</dbReference>
<dbReference type="RefSeq" id="WP_125015164.1">
    <property type="nucleotide sequence ID" value="NZ_QWEZ01000001.1"/>
</dbReference>
<keyword evidence="6" id="KW-0547">Nucleotide-binding</keyword>
<dbReference type="GO" id="GO:0009298">
    <property type="term" value="P:GDP-mannose biosynthetic process"/>
    <property type="evidence" value="ECO:0007669"/>
    <property type="project" value="UniProtKB-UniPathway"/>
</dbReference>
<dbReference type="GO" id="GO:0000271">
    <property type="term" value="P:polysaccharide biosynthetic process"/>
    <property type="evidence" value="ECO:0007669"/>
    <property type="project" value="InterPro"/>
</dbReference>
<protein>
    <recommendedName>
        <fullName evidence="3">mannose-1-phosphate guanylyltransferase</fullName>
        <ecNumber evidence="3">2.7.7.13</ecNumber>
    </recommendedName>
</protein>
<dbReference type="SUPFAM" id="SSF51182">
    <property type="entry name" value="RmlC-like cupins"/>
    <property type="match status" value="1"/>
</dbReference>
<dbReference type="FunFam" id="3.90.550.10:FF:000046">
    <property type="entry name" value="Mannose-1-phosphate guanylyltransferase (GDP)"/>
    <property type="match status" value="1"/>
</dbReference>
<dbReference type="Pfam" id="PF01050">
    <property type="entry name" value="MannoseP_isomer"/>
    <property type="match status" value="1"/>
</dbReference>
<comment type="catalytic activity">
    <reaction evidence="8">
        <text>alpha-D-mannose 1-phosphate + GTP + H(+) = GDP-alpha-D-mannose + diphosphate</text>
        <dbReference type="Rhea" id="RHEA:15229"/>
        <dbReference type="ChEBI" id="CHEBI:15378"/>
        <dbReference type="ChEBI" id="CHEBI:33019"/>
        <dbReference type="ChEBI" id="CHEBI:37565"/>
        <dbReference type="ChEBI" id="CHEBI:57527"/>
        <dbReference type="ChEBI" id="CHEBI:58409"/>
        <dbReference type="EC" id="2.7.7.13"/>
    </reaction>
</comment>
<keyword evidence="5 13" id="KW-0548">Nucleotidyltransferase</keyword>
<comment type="caution">
    <text evidence="13">The sequence shown here is derived from an EMBL/GenBank/DDBJ whole genome shotgun (WGS) entry which is preliminary data.</text>
</comment>
<dbReference type="SUPFAM" id="SSF53448">
    <property type="entry name" value="Nucleotide-diphospho-sugar transferases"/>
    <property type="match status" value="1"/>
</dbReference>
<dbReference type="InterPro" id="IPR006375">
    <property type="entry name" value="Man1P_GuaTrfase/Man6P_Isoase"/>
</dbReference>
<comment type="pathway">
    <text evidence="1">Nucleotide-sugar biosynthesis; GDP-alpha-D-mannose biosynthesis; GDP-alpha-D-mannose from alpha-D-mannose 1-phosphate (GTP route): step 1/1.</text>
</comment>
<evidence type="ECO:0000256" key="4">
    <source>
        <dbReference type="ARBA" id="ARBA00022679"/>
    </source>
</evidence>
<dbReference type="CDD" id="cd02509">
    <property type="entry name" value="GDP-M1P_Guanylyltransferase"/>
    <property type="match status" value="1"/>
</dbReference>
<dbReference type="GO" id="GO:0004475">
    <property type="term" value="F:mannose-1-phosphate guanylyltransferase (GTP) activity"/>
    <property type="evidence" value="ECO:0007669"/>
    <property type="project" value="UniProtKB-EC"/>
</dbReference>
<evidence type="ECO:0000259" key="10">
    <source>
        <dbReference type="Pfam" id="PF00483"/>
    </source>
</evidence>
<dbReference type="NCBIfam" id="TIGR01479">
    <property type="entry name" value="GMP_PMI"/>
    <property type="match status" value="1"/>
</dbReference>
<feature type="domain" description="Mannose-6-phosphate isomerase type II C-terminal" evidence="11">
    <location>
        <begin position="351"/>
        <end position="465"/>
    </location>
</feature>
<dbReference type="PANTHER" id="PTHR46390">
    <property type="entry name" value="MANNOSE-1-PHOSPHATE GUANYLYLTRANSFERASE"/>
    <property type="match status" value="1"/>
</dbReference>
<dbReference type="InterPro" id="IPR005835">
    <property type="entry name" value="NTP_transferase_dom"/>
</dbReference>
<accession>A0A3P3VQJ5</accession>
<feature type="domain" description="Nucleotidyl transferase" evidence="10">
    <location>
        <begin position="4"/>
        <end position="285"/>
    </location>
</feature>
<keyword evidence="14" id="KW-1185">Reference proteome</keyword>
<dbReference type="Gene3D" id="3.90.550.10">
    <property type="entry name" value="Spore Coat Polysaccharide Biosynthesis Protein SpsA, Chain A"/>
    <property type="match status" value="1"/>
</dbReference>
<evidence type="ECO:0000256" key="6">
    <source>
        <dbReference type="ARBA" id="ARBA00022741"/>
    </source>
</evidence>
<keyword evidence="13" id="KW-0413">Isomerase</keyword>
<name>A0A3P3VQJ5_9GAMM</name>
<evidence type="ECO:0000313" key="14">
    <source>
        <dbReference type="Proteomes" id="UP000280792"/>
    </source>
</evidence>
<feature type="domain" description="MannoseP isomerase/GMP-like beta-helix" evidence="12">
    <location>
        <begin position="296"/>
        <end position="345"/>
    </location>
</feature>
<dbReference type="AlphaFoldDB" id="A0A3P3VQJ5"/>
<dbReference type="PANTHER" id="PTHR46390:SF1">
    <property type="entry name" value="MANNOSE-1-PHOSPHATE GUANYLYLTRANSFERASE"/>
    <property type="match status" value="1"/>
</dbReference>
<dbReference type="CDD" id="cd02213">
    <property type="entry name" value="cupin_PMI_typeII_C"/>
    <property type="match status" value="1"/>
</dbReference>
<keyword evidence="7" id="KW-0342">GTP-binding</keyword>
<dbReference type="FunFam" id="2.60.120.10:FF:000032">
    <property type="entry name" value="Mannose-1-phosphate guanylyltransferase/mannose-6-phosphate isomerase"/>
    <property type="match status" value="1"/>
</dbReference>
<evidence type="ECO:0000256" key="2">
    <source>
        <dbReference type="ARBA" id="ARBA00006115"/>
    </source>
</evidence>
<dbReference type="GO" id="GO:0005525">
    <property type="term" value="F:GTP binding"/>
    <property type="evidence" value="ECO:0007669"/>
    <property type="project" value="UniProtKB-KW"/>
</dbReference>
<keyword evidence="4 13" id="KW-0808">Transferase</keyword>
<evidence type="ECO:0000256" key="9">
    <source>
        <dbReference type="RuleBase" id="RU004190"/>
    </source>
</evidence>
<dbReference type="InterPro" id="IPR049577">
    <property type="entry name" value="GMPP_N"/>
</dbReference>
<sequence length="481" mass="52722">MIVPVILSGGSGSRLWPLSRESYPKQLIRMLSDCDSMIQQTWKRLSNLEAVDPPLIICNQQHRFIVAEQMQQCGAEGASIVLEPCGRNTAPAIAAAALIAHRNGDNPTLLVLPADHMVERVGELHQQIKVASHLADQGLLVTFGIVANRPETGYGYIKGGAELLGGGLVLDHFVEKPSPERAKALVSSGDYFWNSGMFMFRAASFLEELASHQPDLLAAVTRAVEGATEDLDFIRLAETEFAASPNISIDYAVMEHTGKGAVVPSDIGWSDVGAWDSLADLQPVDEKGNGGVGDRLLVDCKNSYVHADSRLVAAVGLEGVIVVETDDAVLVADRSRAQQVKEVVALLKKEGRTEALQHRTVYRPWGKYEEIDTSDRFQVKHIRVNPGARLSLQMHHHRAEHWVVVQGTAKVTCGERQFLVSENESTYIPLGEKHCLENPGKIPLDLIEVQSGSYLGEDDIIRFDDIYGRAESERLPGTQNK</sequence>
<reference evidence="13 14" key="2">
    <citation type="submission" date="2018-12" db="EMBL/GenBank/DDBJ databases">
        <title>Simiduia agarivorans gen. nov., sp. nov., a marine, agarolytic bacterium isolated from shallow coastal water from Keelung, Taiwan.</title>
        <authorList>
            <person name="Shieh W.Y."/>
        </authorList>
    </citation>
    <scope>NUCLEOTIDE SEQUENCE [LARGE SCALE GENOMIC DNA]</scope>
    <source>
        <strain evidence="13 14">GTF-13</strain>
    </source>
</reference>
<dbReference type="Gene3D" id="2.60.120.10">
    <property type="entry name" value="Jelly Rolls"/>
    <property type="match status" value="1"/>
</dbReference>
<dbReference type="GO" id="GO:0016853">
    <property type="term" value="F:isomerase activity"/>
    <property type="evidence" value="ECO:0007669"/>
    <property type="project" value="UniProtKB-KW"/>
</dbReference>
<proteinExistence type="inferred from homology"/>
<evidence type="ECO:0000256" key="7">
    <source>
        <dbReference type="ARBA" id="ARBA00023134"/>
    </source>
</evidence>
<dbReference type="Pfam" id="PF00483">
    <property type="entry name" value="NTP_transferase"/>
    <property type="match status" value="1"/>
</dbReference>
<dbReference type="Proteomes" id="UP000280792">
    <property type="component" value="Unassembled WGS sequence"/>
</dbReference>
<dbReference type="UniPathway" id="UPA00126">
    <property type="reaction ID" value="UER00930"/>
</dbReference>
<evidence type="ECO:0000256" key="1">
    <source>
        <dbReference type="ARBA" id="ARBA00004823"/>
    </source>
</evidence>
<evidence type="ECO:0000259" key="12">
    <source>
        <dbReference type="Pfam" id="PF22640"/>
    </source>
</evidence>
<dbReference type="InterPro" id="IPR011051">
    <property type="entry name" value="RmlC_Cupin_sf"/>
</dbReference>
<evidence type="ECO:0000256" key="5">
    <source>
        <dbReference type="ARBA" id="ARBA00022695"/>
    </source>
</evidence>
<evidence type="ECO:0000256" key="3">
    <source>
        <dbReference type="ARBA" id="ARBA00012387"/>
    </source>
</evidence>
<dbReference type="InterPro" id="IPR054566">
    <property type="entry name" value="ManC/GMP-like_b-helix"/>
</dbReference>
<organism evidence="13 14">
    <name type="scientific">Aestuariirhabdus litorea</name>
    <dbReference type="NCBI Taxonomy" id="2528527"/>
    <lineage>
        <taxon>Bacteria</taxon>
        <taxon>Pseudomonadati</taxon>
        <taxon>Pseudomonadota</taxon>
        <taxon>Gammaproteobacteria</taxon>
        <taxon>Oceanospirillales</taxon>
        <taxon>Aestuariirhabdaceae</taxon>
        <taxon>Aestuariirhabdus</taxon>
    </lineage>
</organism>
<dbReference type="InterPro" id="IPR014710">
    <property type="entry name" value="RmlC-like_jellyroll"/>
</dbReference>
<reference evidence="13 14" key="1">
    <citation type="submission" date="2018-08" db="EMBL/GenBank/DDBJ databases">
        <authorList>
            <person name="Khan S.A."/>
        </authorList>
    </citation>
    <scope>NUCLEOTIDE SEQUENCE [LARGE SCALE GENOMIC DNA]</scope>
    <source>
        <strain evidence="13 14">GTF-13</strain>
    </source>
</reference>
<dbReference type="InterPro" id="IPR001538">
    <property type="entry name" value="Man6P_isomerase-2_C"/>
</dbReference>